<evidence type="ECO:0000313" key="6">
    <source>
        <dbReference type="Proteomes" id="UP000504617"/>
    </source>
</evidence>
<accession>A0A6I9YNG9</accession>
<gene>
    <name evidence="7" type="primary">LOC106552142</name>
</gene>
<dbReference type="GO" id="GO:0043083">
    <property type="term" value="C:synaptic cleft"/>
    <property type="evidence" value="ECO:0007669"/>
    <property type="project" value="UniProtKB-SubCell"/>
</dbReference>
<evidence type="ECO:0000313" key="7">
    <source>
        <dbReference type="RefSeq" id="XP_013925812.1"/>
    </source>
</evidence>
<dbReference type="KEGG" id="tsr:106552142"/>
<dbReference type="Pfam" id="PF11326">
    <property type="entry name" value="PANTS-like"/>
    <property type="match status" value="1"/>
</dbReference>
<evidence type="ECO:0000256" key="5">
    <source>
        <dbReference type="SAM" id="MobiDB-lite"/>
    </source>
</evidence>
<reference evidence="7" key="1">
    <citation type="submission" date="2025-08" db="UniProtKB">
        <authorList>
            <consortium name="RefSeq"/>
        </authorList>
    </citation>
    <scope>IDENTIFICATION</scope>
    <source>
        <tissue evidence="7">Skeletal muscle</tissue>
    </source>
</reference>
<evidence type="ECO:0000256" key="3">
    <source>
        <dbReference type="ARBA" id="ARBA00044072"/>
    </source>
</evidence>
<dbReference type="PANTHER" id="PTHR28052:SF1">
    <property type="entry name" value="UPF0545 PROTEIN C22ORF39"/>
    <property type="match status" value="1"/>
</dbReference>
<dbReference type="RefSeq" id="XP_013925812.1">
    <property type="nucleotide sequence ID" value="XM_014070337.1"/>
</dbReference>
<feature type="region of interest" description="Disordered" evidence="5">
    <location>
        <begin position="80"/>
        <end position="107"/>
    </location>
</feature>
<dbReference type="InterPro" id="IPR021475">
    <property type="entry name" value="Pants/Emi1-like"/>
</dbReference>
<comment type="subcellular location">
    <subcellularLocation>
        <location evidence="2">Synaptic cleft</location>
    </subcellularLocation>
</comment>
<keyword evidence="6" id="KW-1185">Reference proteome</keyword>
<name>A0A6I9YNG9_9SAUR</name>
<proteinExistence type="inferred from homology"/>
<evidence type="ECO:0000256" key="1">
    <source>
        <dbReference type="ARBA" id="ARBA00006412"/>
    </source>
</evidence>
<dbReference type="OrthoDB" id="5946508at2759"/>
<dbReference type="AlphaFoldDB" id="A0A6I9YNG9"/>
<sequence>MAAEGGVWRPPRACTDYWSEWKLCRSIRNLCHHYYTYGGMPSCAQWKKDYKNCKEWERTKSAVAKEQLCNSERERLAKKEKHAPVWKMRKSPPPDWNSPIEEENLKG</sequence>
<evidence type="ECO:0000256" key="2">
    <source>
        <dbReference type="ARBA" id="ARBA00043942"/>
    </source>
</evidence>
<dbReference type="PANTHER" id="PTHR28052">
    <property type="entry name" value="UPF0545 PROTEIN C22ORF39"/>
    <property type="match status" value="1"/>
</dbReference>
<dbReference type="GeneID" id="106552142"/>
<dbReference type="Proteomes" id="UP000504617">
    <property type="component" value="Unplaced"/>
</dbReference>
<evidence type="ECO:0000256" key="4">
    <source>
        <dbReference type="ARBA" id="ARBA00044235"/>
    </source>
</evidence>
<organism evidence="6 7">
    <name type="scientific">Thamnophis sirtalis</name>
    <dbReference type="NCBI Taxonomy" id="35019"/>
    <lineage>
        <taxon>Eukaryota</taxon>
        <taxon>Metazoa</taxon>
        <taxon>Chordata</taxon>
        <taxon>Craniata</taxon>
        <taxon>Vertebrata</taxon>
        <taxon>Euteleostomi</taxon>
        <taxon>Lepidosauria</taxon>
        <taxon>Squamata</taxon>
        <taxon>Bifurcata</taxon>
        <taxon>Unidentata</taxon>
        <taxon>Episquamata</taxon>
        <taxon>Toxicofera</taxon>
        <taxon>Serpentes</taxon>
        <taxon>Colubroidea</taxon>
        <taxon>Colubridae</taxon>
        <taxon>Natricinae</taxon>
        <taxon>Thamnophis</taxon>
    </lineage>
</organism>
<comment type="similarity">
    <text evidence="1">Belongs to the UPF0545 family.</text>
</comment>
<dbReference type="CTD" id="103188583"/>
<protein>
    <recommendedName>
        <fullName evidence="3">Synaptic plasticity regulator PANTS</fullName>
    </recommendedName>
    <alternativeName>
        <fullName evidence="4">Plasticity-associated neural transcript short</fullName>
    </alternativeName>
</protein>